<dbReference type="PaxDb" id="3880-AES69443"/>
<evidence type="ECO:0000313" key="2">
    <source>
        <dbReference type="EMBL" id="AES69443.1"/>
    </source>
</evidence>
<evidence type="ECO:0000313" key="3">
    <source>
        <dbReference type="EnsemblPlants" id="AES69443"/>
    </source>
</evidence>
<dbReference type="EMBL" id="CM001219">
    <property type="protein sequence ID" value="AES69443.1"/>
    <property type="molecule type" value="Genomic_DNA"/>
</dbReference>
<dbReference type="STRING" id="3880.G7IWN0"/>
<organism evidence="2 4">
    <name type="scientific">Medicago truncatula</name>
    <name type="common">Barrel medic</name>
    <name type="synonym">Medicago tribuloides</name>
    <dbReference type="NCBI Taxonomy" id="3880"/>
    <lineage>
        <taxon>Eukaryota</taxon>
        <taxon>Viridiplantae</taxon>
        <taxon>Streptophyta</taxon>
        <taxon>Embryophyta</taxon>
        <taxon>Tracheophyta</taxon>
        <taxon>Spermatophyta</taxon>
        <taxon>Magnoliopsida</taxon>
        <taxon>eudicotyledons</taxon>
        <taxon>Gunneridae</taxon>
        <taxon>Pentapetalae</taxon>
        <taxon>rosids</taxon>
        <taxon>fabids</taxon>
        <taxon>Fabales</taxon>
        <taxon>Fabaceae</taxon>
        <taxon>Papilionoideae</taxon>
        <taxon>50 kb inversion clade</taxon>
        <taxon>NPAAA clade</taxon>
        <taxon>Hologalegina</taxon>
        <taxon>IRL clade</taxon>
        <taxon>Trifolieae</taxon>
        <taxon>Medicago</taxon>
    </lineage>
</organism>
<evidence type="ECO:0000256" key="1">
    <source>
        <dbReference type="SAM" id="MobiDB-lite"/>
    </source>
</evidence>
<evidence type="ECO:0000313" key="4">
    <source>
        <dbReference type="Proteomes" id="UP000002051"/>
    </source>
</evidence>
<accession>G7IWN0</accession>
<keyword evidence="4" id="KW-1185">Reference proteome</keyword>
<reference evidence="2 4" key="2">
    <citation type="journal article" date="2014" name="BMC Genomics">
        <title>An improved genome release (version Mt4.0) for the model legume Medicago truncatula.</title>
        <authorList>
            <person name="Tang H."/>
            <person name="Krishnakumar V."/>
            <person name="Bidwell S."/>
            <person name="Rosen B."/>
            <person name="Chan A."/>
            <person name="Zhou S."/>
            <person name="Gentzbittel L."/>
            <person name="Childs K.L."/>
            <person name="Yandell M."/>
            <person name="Gundlach H."/>
            <person name="Mayer K.F."/>
            <person name="Schwartz D.C."/>
            <person name="Town C.D."/>
        </authorList>
    </citation>
    <scope>GENOME REANNOTATION</scope>
    <source>
        <strain evidence="3 4">cv. Jemalong A17</strain>
    </source>
</reference>
<proteinExistence type="predicted"/>
<dbReference type="HOGENOM" id="CLU_1789771_0_0_1"/>
<gene>
    <name evidence="3" type="primary">11445827</name>
    <name evidence="2" type="ordered locus">MTR_3g030000</name>
</gene>
<protein>
    <submittedName>
        <fullName evidence="2 3">Uncharacterized protein</fullName>
    </submittedName>
</protein>
<dbReference type="EnsemblPlants" id="AES69443">
    <property type="protein sequence ID" value="AES69443"/>
    <property type="gene ID" value="MTR_3g030000"/>
</dbReference>
<sequence>MVTKKPSIPDEEISKNKAPVINDDGYSTGTQVPMMALEEKPENVESAAAKKKRKKKEKEKEKKAAAAAVGSTPVIETAETSKPTENDSKTKGVGKKVKKLVRERQEELTRRKEAEEKRKKEEEENLRKEEEGPVISAAGPVILLV</sequence>
<feature type="region of interest" description="Disordered" evidence="1">
    <location>
        <begin position="1"/>
        <end position="145"/>
    </location>
</feature>
<dbReference type="OrthoDB" id="1854109at2759"/>
<feature type="compositionally biased region" description="Basic and acidic residues" evidence="1">
    <location>
        <begin position="100"/>
        <end position="131"/>
    </location>
</feature>
<reference evidence="3" key="3">
    <citation type="submission" date="2015-04" db="UniProtKB">
        <authorList>
            <consortium name="EnsemblPlants"/>
        </authorList>
    </citation>
    <scope>IDENTIFICATION</scope>
    <source>
        <strain evidence="3">cv. Jemalong A17</strain>
    </source>
</reference>
<name>G7IWN0_MEDTR</name>
<dbReference type="AlphaFoldDB" id="G7IWN0"/>
<dbReference type="Proteomes" id="UP000002051">
    <property type="component" value="Chromosome 3"/>
</dbReference>
<reference evidence="2 4" key="1">
    <citation type="journal article" date="2011" name="Nature">
        <title>The Medicago genome provides insight into the evolution of rhizobial symbioses.</title>
        <authorList>
            <person name="Young N.D."/>
            <person name="Debelle F."/>
            <person name="Oldroyd G.E."/>
            <person name="Geurts R."/>
            <person name="Cannon S.B."/>
            <person name="Udvardi M.K."/>
            <person name="Benedito V.A."/>
            <person name="Mayer K.F."/>
            <person name="Gouzy J."/>
            <person name="Schoof H."/>
            <person name="Van de Peer Y."/>
            <person name="Proost S."/>
            <person name="Cook D.R."/>
            <person name="Meyers B.C."/>
            <person name="Spannagl M."/>
            <person name="Cheung F."/>
            <person name="De Mita S."/>
            <person name="Krishnakumar V."/>
            <person name="Gundlach H."/>
            <person name="Zhou S."/>
            <person name="Mudge J."/>
            <person name="Bharti A.K."/>
            <person name="Murray J.D."/>
            <person name="Naoumkina M.A."/>
            <person name="Rosen B."/>
            <person name="Silverstein K.A."/>
            <person name="Tang H."/>
            <person name="Rombauts S."/>
            <person name="Zhao P.X."/>
            <person name="Zhou P."/>
            <person name="Barbe V."/>
            <person name="Bardou P."/>
            <person name="Bechner M."/>
            <person name="Bellec A."/>
            <person name="Berger A."/>
            <person name="Berges H."/>
            <person name="Bidwell S."/>
            <person name="Bisseling T."/>
            <person name="Choisne N."/>
            <person name="Couloux A."/>
            <person name="Denny R."/>
            <person name="Deshpande S."/>
            <person name="Dai X."/>
            <person name="Doyle J.J."/>
            <person name="Dudez A.M."/>
            <person name="Farmer A.D."/>
            <person name="Fouteau S."/>
            <person name="Franken C."/>
            <person name="Gibelin C."/>
            <person name="Gish J."/>
            <person name="Goldstein S."/>
            <person name="Gonzalez A.J."/>
            <person name="Green P.J."/>
            <person name="Hallab A."/>
            <person name="Hartog M."/>
            <person name="Hua A."/>
            <person name="Humphray S.J."/>
            <person name="Jeong D.H."/>
            <person name="Jing Y."/>
            <person name="Jocker A."/>
            <person name="Kenton S.M."/>
            <person name="Kim D.J."/>
            <person name="Klee K."/>
            <person name="Lai H."/>
            <person name="Lang C."/>
            <person name="Lin S."/>
            <person name="Macmil S.L."/>
            <person name="Magdelenat G."/>
            <person name="Matthews L."/>
            <person name="McCorrison J."/>
            <person name="Monaghan E.L."/>
            <person name="Mun J.H."/>
            <person name="Najar F.Z."/>
            <person name="Nicholson C."/>
            <person name="Noirot C."/>
            <person name="O'Bleness M."/>
            <person name="Paule C.R."/>
            <person name="Poulain J."/>
            <person name="Prion F."/>
            <person name="Qin B."/>
            <person name="Qu C."/>
            <person name="Retzel E.F."/>
            <person name="Riddle C."/>
            <person name="Sallet E."/>
            <person name="Samain S."/>
            <person name="Samson N."/>
            <person name="Sanders I."/>
            <person name="Saurat O."/>
            <person name="Scarpelli C."/>
            <person name="Schiex T."/>
            <person name="Segurens B."/>
            <person name="Severin A.J."/>
            <person name="Sherrier D.J."/>
            <person name="Shi R."/>
            <person name="Sims S."/>
            <person name="Singer S.R."/>
            <person name="Sinharoy S."/>
            <person name="Sterck L."/>
            <person name="Viollet A."/>
            <person name="Wang B.B."/>
            <person name="Wang K."/>
            <person name="Wang M."/>
            <person name="Wang X."/>
            <person name="Warfsmann J."/>
            <person name="Weissenbach J."/>
            <person name="White D.D."/>
            <person name="White J.D."/>
            <person name="Wiley G.B."/>
            <person name="Wincker P."/>
            <person name="Xing Y."/>
            <person name="Yang L."/>
            <person name="Yao Z."/>
            <person name="Ying F."/>
            <person name="Zhai J."/>
            <person name="Zhou L."/>
            <person name="Zuber A."/>
            <person name="Denarie J."/>
            <person name="Dixon R.A."/>
            <person name="May G.D."/>
            <person name="Schwartz D.C."/>
            <person name="Rogers J."/>
            <person name="Quetier F."/>
            <person name="Town C.D."/>
            <person name="Roe B.A."/>
        </authorList>
    </citation>
    <scope>NUCLEOTIDE SEQUENCE [LARGE SCALE GENOMIC DNA]</scope>
    <source>
        <strain evidence="2">A17</strain>
        <strain evidence="3 4">cv. Jemalong A17</strain>
    </source>
</reference>